<accession>A0A6B8RID9</accession>
<sequence length="61" mass="7318">MSEKRLLQSMIGDRIWRLRDTNQAEFINEVRRYFALGLPGYKVVRAKYPIIYLKKENSDLI</sequence>
<protein>
    <submittedName>
        <fullName evidence="1">Uncharacterized protein</fullName>
    </submittedName>
</protein>
<dbReference type="AlphaFoldDB" id="A0A6B8RID9"/>
<keyword evidence="2" id="KW-1185">Reference proteome</keyword>
<evidence type="ECO:0000313" key="2">
    <source>
        <dbReference type="Proteomes" id="UP000426246"/>
    </source>
</evidence>
<organism evidence="1 2">
    <name type="scientific">Paenibacillus psychroresistens</name>
    <dbReference type="NCBI Taxonomy" id="1778678"/>
    <lineage>
        <taxon>Bacteria</taxon>
        <taxon>Bacillati</taxon>
        <taxon>Bacillota</taxon>
        <taxon>Bacilli</taxon>
        <taxon>Bacillales</taxon>
        <taxon>Paenibacillaceae</taxon>
        <taxon>Paenibacillus</taxon>
    </lineage>
</organism>
<dbReference type="RefSeq" id="WP_227013930.1">
    <property type="nucleotide sequence ID" value="NZ_CP034235.1"/>
</dbReference>
<dbReference type="EMBL" id="CP034235">
    <property type="protein sequence ID" value="QGQ95839.1"/>
    <property type="molecule type" value="Genomic_DNA"/>
</dbReference>
<dbReference type="KEGG" id="ppsc:EHS13_13605"/>
<proteinExistence type="predicted"/>
<evidence type="ECO:0000313" key="1">
    <source>
        <dbReference type="EMBL" id="QGQ95839.1"/>
    </source>
</evidence>
<reference evidence="2" key="1">
    <citation type="submission" date="2018-11" db="EMBL/GenBank/DDBJ databases">
        <title>Complete genome sequence of Paenibacillus sp. ML311-T8.</title>
        <authorList>
            <person name="Nam Y.-D."/>
            <person name="Kang J."/>
            <person name="Chung W.-H."/>
            <person name="Park Y.S."/>
        </authorList>
    </citation>
    <scope>NUCLEOTIDE SEQUENCE [LARGE SCALE GENOMIC DNA]</scope>
    <source>
        <strain evidence="2">ML311-T8</strain>
    </source>
</reference>
<name>A0A6B8RID9_9BACL</name>
<gene>
    <name evidence="1" type="ORF">EHS13_13605</name>
</gene>
<dbReference type="Proteomes" id="UP000426246">
    <property type="component" value="Chromosome"/>
</dbReference>